<dbReference type="RefSeq" id="WP_156022693.1">
    <property type="nucleotide sequence ID" value="NZ_ATMJ01000029.1"/>
</dbReference>
<sequence>MPTTYAMQIEEILATGQRYLSDDSRDPGCPAASGNEEYDDQGASPELCFDE</sequence>
<evidence type="ECO:0000256" key="1">
    <source>
        <dbReference type="SAM" id="MobiDB-lite"/>
    </source>
</evidence>
<gene>
    <name evidence="2" type="ORF">GTPT_0054</name>
</gene>
<dbReference type="Proteomes" id="UP000028602">
    <property type="component" value="Unassembled WGS sequence"/>
</dbReference>
<keyword evidence="3" id="KW-1185">Reference proteome</keyword>
<proteinExistence type="predicted"/>
<accession>A0A085JPT5</accession>
<comment type="caution">
    <text evidence="2">The sequence shown here is derived from an EMBL/GenBank/DDBJ whole genome shotgun (WGS) entry which is preliminary data.</text>
</comment>
<feature type="region of interest" description="Disordered" evidence="1">
    <location>
        <begin position="17"/>
        <end position="51"/>
    </location>
</feature>
<dbReference type="AlphaFoldDB" id="A0A085JPT5"/>
<dbReference type="OrthoDB" id="9912412at2"/>
<dbReference type="EMBL" id="JMPR01000004">
    <property type="protein sequence ID" value="KFD22481.1"/>
    <property type="molecule type" value="Genomic_DNA"/>
</dbReference>
<evidence type="ECO:0000313" key="2">
    <source>
        <dbReference type="EMBL" id="KFD22481.1"/>
    </source>
</evidence>
<reference evidence="2 3" key="1">
    <citation type="submission" date="2014-05" db="EMBL/GenBank/DDBJ databases">
        <title>ATOL: Assembling a taxonomically balanced genome-scale reconstruction of the evolutionary history of the Enterobacteriaceae.</title>
        <authorList>
            <person name="Plunkett G.III."/>
            <person name="Neeno-Eckwall E.C."/>
            <person name="Glasner J.D."/>
            <person name="Perna N.T."/>
        </authorList>
    </citation>
    <scope>NUCLEOTIDE SEQUENCE [LARGE SCALE GENOMIC DNA]</scope>
    <source>
        <strain evidence="2 3">ATCC 33301</strain>
    </source>
</reference>
<protein>
    <submittedName>
        <fullName evidence="2">Uncharacterized protein</fullName>
    </submittedName>
</protein>
<organism evidence="2 3">
    <name type="scientific">Tatumella ptyseos ATCC 33301</name>
    <dbReference type="NCBI Taxonomy" id="1005995"/>
    <lineage>
        <taxon>Bacteria</taxon>
        <taxon>Pseudomonadati</taxon>
        <taxon>Pseudomonadota</taxon>
        <taxon>Gammaproteobacteria</taxon>
        <taxon>Enterobacterales</taxon>
        <taxon>Erwiniaceae</taxon>
        <taxon>Tatumella</taxon>
    </lineage>
</organism>
<name>A0A085JPT5_9GAMM</name>
<evidence type="ECO:0000313" key="3">
    <source>
        <dbReference type="Proteomes" id="UP000028602"/>
    </source>
</evidence>